<reference evidence="1 2" key="2">
    <citation type="journal article" date="2017" name="Res. Microbiol.">
        <title>Comparative genomics of extrachromosomal elements in Bacillus thuringiensis subsp. israelensis.</title>
        <authorList>
            <person name="Bolotin A."/>
            <person name="Gillis A."/>
            <person name="Sanchis V."/>
            <person name="Nielsen-LeRoux C."/>
            <person name="Mahillon J."/>
            <person name="Lereclus D."/>
            <person name="Sorokin A."/>
        </authorList>
    </citation>
    <scope>NUCLEOTIDE SEQUENCE [LARGE SCALE GENOMIC DNA]</scope>
    <source>
        <strain evidence="1 2">AM65-52</strain>
    </source>
</reference>
<name>A0A160LLB3_9VIRU</name>
<protein>
    <submittedName>
        <fullName evidence="1">Uncharacterized protein</fullName>
    </submittedName>
</protein>
<gene>
    <name evidence="1" type="ORF">ATN07_34705</name>
</gene>
<organism evidence="1 2">
    <name type="scientific">Bacillus phage pGIL02</name>
    <dbReference type="NCBI Taxonomy" id="1768917"/>
    <lineage>
        <taxon>Viruses</taxon>
        <taxon>Varidnaviria</taxon>
        <taxon>Bamfordvirae</taxon>
        <taxon>Preplasmiviricota</taxon>
        <taxon>Prepoliviricotina</taxon>
        <taxon>Tectiliviricetes</taxon>
        <taxon>Kalamavirales</taxon>
        <taxon>Tectiviridae</taxon>
        <taxon>Betatectivirus</taxon>
        <taxon>Betatectivirus Bam35</taxon>
    </lineage>
</organism>
<reference evidence="1 2" key="1">
    <citation type="journal article" date="2003" name="Microbiology">
        <title>pGIL01, a linear tectiviral plasmid prophage originating from Bacillus thuringiensis serovar israelensis.</title>
        <authorList>
            <person name="Verheust C."/>
            <person name="Jensen G."/>
            <person name="Mahillon J."/>
        </authorList>
    </citation>
    <scope>NUCLEOTIDE SEQUENCE [LARGE SCALE GENOMIC DNA]</scope>
    <source>
        <strain evidence="1 2">AM65-52</strain>
    </source>
</reference>
<accession>A0A160LLB3</accession>
<dbReference type="Proteomes" id="UP000243151">
    <property type="component" value="Segment"/>
</dbReference>
<sequence length="74" mass="8420">MNAIKNLVQVSIRTNERELEFVSFNGMVHLKQKLEDDETSVVLTKEELDVVAAMSNFDNVIANFMNSITEKKAM</sequence>
<evidence type="ECO:0000313" key="1">
    <source>
        <dbReference type="EMBL" id="AND28858.1"/>
    </source>
</evidence>
<evidence type="ECO:0000313" key="2">
    <source>
        <dbReference type="Proteomes" id="UP000243151"/>
    </source>
</evidence>
<dbReference type="EMBL" id="CP013282">
    <property type="protein sequence ID" value="AND28858.1"/>
    <property type="molecule type" value="Genomic_DNA"/>
</dbReference>
<proteinExistence type="predicted"/>